<dbReference type="EMBL" id="MHTS01000021">
    <property type="protein sequence ID" value="OHA64139.1"/>
    <property type="molecule type" value="Genomic_DNA"/>
</dbReference>
<dbReference type="AlphaFoldDB" id="A0A1G2QVH7"/>
<evidence type="ECO:0000313" key="3">
    <source>
        <dbReference type="Proteomes" id="UP000178170"/>
    </source>
</evidence>
<dbReference type="Gene3D" id="3.40.50.300">
    <property type="entry name" value="P-loop containing nucleotide triphosphate hydrolases"/>
    <property type="match status" value="1"/>
</dbReference>
<keyword evidence="1" id="KW-0175">Coiled coil</keyword>
<name>A0A1G2QVH7_9BACT</name>
<dbReference type="Pfam" id="PF13238">
    <property type="entry name" value="AAA_18"/>
    <property type="match status" value="1"/>
</dbReference>
<sequence length="169" mass="19527">MDKRVLIIGPSGSGKTRISAELRKQEINAVDADLIPRLSGWFNKDGKEVKYPEDADKEFLDNHEFLWNKEILKNYLENQNEIYFFGLSGNVFDVIDLFDKTYFLKVDPEVLAKNLRHALRGNPMGKTDYQLENALKYAEEIEQKAKELGINIIDATDKSPEDIFEKIKQ</sequence>
<evidence type="ECO:0008006" key="4">
    <source>
        <dbReference type="Google" id="ProtNLM"/>
    </source>
</evidence>
<protein>
    <recommendedName>
        <fullName evidence="4">Shikimate kinase</fullName>
    </recommendedName>
</protein>
<accession>A0A1G2QVH7</accession>
<reference evidence="2 3" key="1">
    <citation type="journal article" date="2016" name="Nat. Commun.">
        <title>Thousands of microbial genomes shed light on interconnected biogeochemical processes in an aquifer system.</title>
        <authorList>
            <person name="Anantharaman K."/>
            <person name="Brown C.T."/>
            <person name="Hug L.A."/>
            <person name="Sharon I."/>
            <person name="Castelle C.J."/>
            <person name="Probst A.J."/>
            <person name="Thomas B.C."/>
            <person name="Singh A."/>
            <person name="Wilkins M.J."/>
            <person name="Karaoz U."/>
            <person name="Brodie E.L."/>
            <person name="Williams K.H."/>
            <person name="Hubbard S.S."/>
            <person name="Banfield J.F."/>
        </authorList>
    </citation>
    <scope>NUCLEOTIDE SEQUENCE [LARGE SCALE GENOMIC DNA]</scope>
</reference>
<evidence type="ECO:0000313" key="2">
    <source>
        <dbReference type="EMBL" id="OHA64139.1"/>
    </source>
</evidence>
<feature type="coiled-coil region" evidence="1">
    <location>
        <begin position="131"/>
        <end position="158"/>
    </location>
</feature>
<organism evidence="2 3">
    <name type="scientific">Candidatus Wildermuthbacteria bacterium RIFCSPHIGHO2_01_FULL_48_27b</name>
    <dbReference type="NCBI Taxonomy" id="1802447"/>
    <lineage>
        <taxon>Bacteria</taxon>
        <taxon>Candidatus Wildermuthiibacteriota</taxon>
    </lineage>
</organism>
<dbReference type="SUPFAM" id="SSF52540">
    <property type="entry name" value="P-loop containing nucleoside triphosphate hydrolases"/>
    <property type="match status" value="1"/>
</dbReference>
<gene>
    <name evidence="2" type="ORF">A2843_02145</name>
</gene>
<dbReference type="InterPro" id="IPR027417">
    <property type="entry name" value="P-loop_NTPase"/>
</dbReference>
<dbReference type="Proteomes" id="UP000178170">
    <property type="component" value="Unassembled WGS sequence"/>
</dbReference>
<proteinExistence type="predicted"/>
<evidence type="ECO:0000256" key="1">
    <source>
        <dbReference type="SAM" id="Coils"/>
    </source>
</evidence>
<comment type="caution">
    <text evidence="2">The sequence shown here is derived from an EMBL/GenBank/DDBJ whole genome shotgun (WGS) entry which is preliminary data.</text>
</comment>